<sequence>MATTGDDPGFLGRGWAFPPAFDPLHGTARMVEAAEDIAESLRILFETRPGERLMHPTYGCRIHDLLFEPMTGATAQSIETAIARAILHFEPRIAVLSVRAEFDDWAQGRMRVHLQYEVQATNSRHNIVFPFYAEEGTLVTSTPVAQ</sequence>
<dbReference type="SUPFAM" id="SSF160719">
    <property type="entry name" value="gpW/gp25-like"/>
    <property type="match status" value="1"/>
</dbReference>
<protein>
    <recommendedName>
        <fullName evidence="1">IraD/Gp25-like domain-containing protein</fullName>
    </recommendedName>
</protein>
<name>A0A285CVX7_9RHOB</name>
<proteinExistence type="predicted"/>
<evidence type="ECO:0000313" key="3">
    <source>
        <dbReference type="Proteomes" id="UP000219467"/>
    </source>
</evidence>
<dbReference type="Pfam" id="PF04965">
    <property type="entry name" value="GPW_gp25"/>
    <property type="match status" value="1"/>
</dbReference>
<dbReference type="RefSeq" id="WP_097030630.1">
    <property type="nucleotide sequence ID" value="NZ_OAOQ01000008.1"/>
</dbReference>
<feature type="domain" description="IraD/Gp25-like" evidence="1">
    <location>
        <begin position="33"/>
        <end position="122"/>
    </location>
</feature>
<keyword evidence="3" id="KW-1185">Reference proteome</keyword>
<dbReference type="EMBL" id="OAOQ01000008">
    <property type="protein sequence ID" value="SNX71093.1"/>
    <property type="molecule type" value="Genomic_DNA"/>
</dbReference>
<dbReference type="Gene3D" id="3.10.450.40">
    <property type="match status" value="1"/>
</dbReference>
<evidence type="ECO:0000313" key="2">
    <source>
        <dbReference type="EMBL" id="SNX71093.1"/>
    </source>
</evidence>
<organism evidence="2 3">
    <name type="scientific">Cereibacter ovatus</name>
    <dbReference type="NCBI Taxonomy" id="439529"/>
    <lineage>
        <taxon>Bacteria</taxon>
        <taxon>Pseudomonadati</taxon>
        <taxon>Pseudomonadota</taxon>
        <taxon>Alphaproteobacteria</taxon>
        <taxon>Rhodobacterales</taxon>
        <taxon>Paracoccaceae</taxon>
        <taxon>Cereibacter</taxon>
    </lineage>
</organism>
<evidence type="ECO:0000259" key="1">
    <source>
        <dbReference type="Pfam" id="PF04965"/>
    </source>
</evidence>
<dbReference type="OrthoDB" id="9802846at2"/>
<gene>
    <name evidence="2" type="ORF">SAMN05878503_10846</name>
</gene>
<dbReference type="Proteomes" id="UP000219467">
    <property type="component" value="Unassembled WGS sequence"/>
</dbReference>
<reference evidence="3" key="1">
    <citation type="submission" date="2017-08" db="EMBL/GenBank/DDBJ databases">
        <authorList>
            <person name="Varghese N."/>
            <person name="Submissions S."/>
        </authorList>
    </citation>
    <scope>NUCLEOTIDE SEQUENCE [LARGE SCALE GENOMIC DNA]</scope>
    <source>
        <strain evidence="3">JA234</strain>
    </source>
</reference>
<dbReference type="InterPro" id="IPR007048">
    <property type="entry name" value="IraD/Gp25-like"/>
</dbReference>
<accession>A0A285CVX7</accession>
<dbReference type="AlphaFoldDB" id="A0A285CVX7"/>